<accession>A0AAJ2PYN1</accession>
<evidence type="ECO:0000313" key="2">
    <source>
        <dbReference type="Proteomes" id="UP001273589"/>
    </source>
</evidence>
<sequence length="77" mass="9257">MLASWAKQIPVQAPGDWVGCKLWNAREWGRSMILSYTHEDEGCEFHMAIDDRGWEQTWQRQTKMREHGWQKLDEHGW</sequence>
<dbReference type="EMBL" id="JARAWN010000421">
    <property type="protein sequence ID" value="MDX3135557.1"/>
    <property type="molecule type" value="Genomic_DNA"/>
</dbReference>
<gene>
    <name evidence="1" type="ORF">PV367_38500</name>
</gene>
<proteinExistence type="predicted"/>
<evidence type="ECO:0000313" key="1">
    <source>
        <dbReference type="EMBL" id="MDX3135557.1"/>
    </source>
</evidence>
<dbReference type="Proteomes" id="UP001273589">
    <property type="component" value="Unassembled WGS sequence"/>
</dbReference>
<dbReference type="AlphaFoldDB" id="A0AAJ2PYN1"/>
<comment type="caution">
    <text evidence="1">The sequence shown here is derived from an EMBL/GenBank/DDBJ whole genome shotgun (WGS) entry which is preliminary data.</text>
</comment>
<name>A0AAJ2PYN1_9ACTN</name>
<organism evidence="1 2">
    <name type="scientific">Streptomyces europaeiscabiei</name>
    <dbReference type="NCBI Taxonomy" id="146819"/>
    <lineage>
        <taxon>Bacteria</taxon>
        <taxon>Bacillati</taxon>
        <taxon>Actinomycetota</taxon>
        <taxon>Actinomycetes</taxon>
        <taxon>Kitasatosporales</taxon>
        <taxon>Streptomycetaceae</taxon>
        <taxon>Streptomyces</taxon>
    </lineage>
</organism>
<protein>
    <submittedName>
        <fullName evidence="1">Uncharacterized protein</fullName>
    </submittedName>
</protein>
<reference evidence="1" key="1">
    <citation type="journal article" date="2023" name="Microb. Genom.">
        <title>Mesoterricola silvestris gen. nov., sp. nov., Mesoterricola sediminis sp. nov., Geothrix oryzae sp. nov., Geothrix edaphica sp. nov., Geothrix rubra sp. nov., and Geothrix limicola sp. nov., six novel members of Acidobacteriota isolated from soils.</title>
        <authorList>
            <person name="Weisberg A.J."/>
            <person name="Pearce E."/>
            <person name="Kramer C.G."/>
            <person name="Chang J.H."/>
            <person name="Clarke C.R."/>
        </authorList>
    </citation>
    <scope>NUCLEOTIDE SEQUENCE</scope>
    <source>
        <strain evidence="1">ND06-05F</strain>
    </source>
</reference>
<dbReference type="RefSeq" id="WP_319698057.1">
    <property type="nucleotide sequence ID" value="NZ_JARAWN010000421.1"/>
</dbReference>